<comment type="function">
    <text evidence="9">Enables the bacterium to metabolize sucrose as a sole carbon source.</text>
</comment>
<protein>
    <recommendedName>
        <fullName evidence="4 8">Sucrose-6-phosphate hydrolase</fullName>
        <ecNumber evidence="3 8">3.2.1.26</ecNumber>
    </recommendedName>
    <alternativeName>
        <fullName evidence="7 9">Invertase</fullName>
    </alternativeName>
</protein>
<dbReference type="AlphaFoldDB" id="A0A1E5GR86"/>
<dbReference type="InterPro" id="IPR051214">
    <property type="entry name" value="GH32_Enzymes"/>
</dbReference>
<dbReference type="Gene3D" id="2.115.10.20">
    <property type="entry name" value="Glycosyl hydrolase domain, family 43"/>
    <property type="match status" value="1"/>
</dbReference>
<feature type="domain" description="Glycosyl hydrolase family 32 C-terminal" evidence="11">
    <location>
        <begin position="348"/>
        <end position="489"/>
    </location>
</feature>
<dbReference type="EC" id="3.2.1.26" evidence="3 8"/>
<dbReference type="GO" id="GO:0005737">
    <property type="term" value="C:cytoplasm"/>
    <property type="evidence" value="ECO:0007669"/>
    <property type="project" value="UniProtKB-SubCell"/>
</dbReference>
<evidence type="ECO:0000256" key="2">
    <source>
        <dbReference type="ARBA" id="ARBA00009902"/>
    </source>
</evidence>
<dbReference type="GO" id="GO:0005985">
    <property type="term" value="P:sucrose metabolic process"/>
    <property type="evidence" value="ECO:0007669"/>
    <property type="project" value="UniProtKB-UniPathway"/>
</dbReference>
<feature type="domain" description="Glycosyl hydrolase family 32 N-terminal" evidence="10">
    <location>
        <begin position="44"/>
        <end position="345"/>
    </location>
</feature>
<dbReference type="InterPro" id="IPR023296">
    <property type="entry name" value="Glyco_hydro_beta-prop_sf"/>
</dbReference>
<evidence type="ECO:0000259" key="11">
    <source>
        <dbReference type="Pfam" id="PF08244"/>
    </source>
</evidence>
<comment type="catalytic activity">
    <reaction evidence="8">
        <text>Hydrolysis of terminal non-reducing beta-D-fructofuranoside residues in beta-D-fructofuranosides.</text>
        <dbReference type="EC" id="3.2.1.26"/>
    </reaction>
</comment>
<dbReference type="InterPro" id="IPR013189">
    <property type="entry name" value="Glyco_hydro_32_C"/>
</dbReference>
<dbReference type="PANTHER" id="PTHR43101">
    <property type="entry name" value="BETA-FRUCTOSIDASE"/>
    <property type="match status" value="1"/>
</dbReference>
<dbReference type="InterPro" id="IPR018053">
    <property type="entry name" value="Glyco_hydro_32_AS"/>
</dbReference>
<sequence length="494" mass="57160">MKSGEFFSEWTKEKRYKRYEEYSKKEIQALEKQVYDSEFRQVFHIQPKSGLLNDPNGFCYFDGAYHLFYQWFPMGPVHGLKYWYHLSSKDLVEWQEVDIALRPDTEYDSHGVFSGSGLVVGDELFLMYTGNVRTEQWERIPYQLIAKMDTNGKIQKCIPPVIEGSLEGYTDHFRDPKLWEQSGKYYAVIGVQRQNETGACLLFQSEDVLNWSSVGEIQTSLQNFGYMWECPDYFELEGYGVLLFSPQGLEPLEDQYQNIYQTGYIVGQPLEVATGEFDHDVFQELDAGFDFYATQTTVASDGRRILFAWMGLPEIAYPSDKDNWAHCLTIPRELQLVNGRLYQQPIKELRKLRKENIQINPNVSETQQLSELTGITYELETELSSTAEQFGLLLRGKGKKGTKIYVDQVKQKLILDRTDSGFPFAENYGTIRQVPYKKSTIKLHIFVDTSSIEIFVNDGEVTFTARIFTEDFQNEISVISENGTTQAIINKWTI</sequence>
<dbReference type="InterPro" id="IPR001362">
    <property type="entry name" value="Glyco_hydro_32"/>
</dbReference>
<evidence type="ECO:0000256" key="5">
    <source>
        <dbReference type="ARBA" id="ARBA00022801"/>
    </source>
</evidence>
<evidence type="ECO:0000256" key="9">
    <source>
        <dbReference type="RuleBase" id="RU365015"/>
    </source>
</evidence>
<reference evidence="13" key="1">
    <citation type="submission" date="2016-09" db="EMBL/GenBank/DDBJ databases">
        <authorList>
            <person name="Gulvik C.A."/>
        </authorList>
    </citation>
    <scope>NUCLEOTIDE SEQUENCE [LARGE SCALE GENOMIC DNA]</scope>
    <source>
        <strain evidence="13">LMG 26306</strain>
    </source>
</reference>
<gene>
    <name evidence="12" type="ORF">BCR23_10100</name>
</gene>
<dbReference type="UniPathway" id="UPA00238"/>
<dbReference type="Pfam" id="PF00251">
    <property type="entry name" value="Glyco_hydro_32N"/>
    <property type="match status" value="1"/>
</dbReference>
<dbReference type="InterPro" id="IPR013148">
    <property type="entry name" value="Glyco_hydro_32_N"/>
</dbReference>
<evidence type="ECO:0000256" key="1">
    <source>
        <dbReference type="ARBA" id="ARBA00004914"/>
    </source>
</evidence>
<dbReference type="NCBIfam" id="TIGR01322">
    <property type="entry name" value="scrB_fam"/>
    <property type="match status" value="1"/>
</dbReference>
<keyword evidence="9" id="KW-0119">Carbohydrate metabolism</keyword>
<dbReference type="Gene3D" id="2.60.120.560">
    <property type="entry name" value="Exo-inulinase, domain 1"/>
    <property type="match status" value="1"/>
</dbReference>
<comment type="similarity">
    <text evidence="2 8">Belongs to the glycosyl hydrolase 32 family.</text>
</comment>
<dbReference type="Pfam" id="PF08244">
    <property type="entry name" value="Glyco_hydro_32C"/>
    <property type="match status" value="1"/>
</dbReference>
<keyword evidence="13" id="KW-1185">Reference proteome</keyword>
<dbReference type="OrthoDB" id="9759709at2"/>
<evidence type="ECO:0000256" key="6">
    <source>
        <dbReference type="ARBA" id="ARBA00023295"/>
    </source>
</evidence>
<accession>A0A1E5GR86</accession>
<dbReference type="InterPro" id="IPR013320">
    <property type="entry name" value="ConA-like_dom_sf"/>
</dbReference>
<name>A0A1E5GR86_9ENTE</name>
<proteinExistence type="inferred from homology"/>
<dbReference type="PROSITE" id="PS00609">
    <property type="entry name" value="GLYCOSYL_HYDROL_F32"/>
    <property type="match status" value="1"/>
</dbReference>
<dbReference type="PANTHER" id="PTHR43101:SF1">
    <property type="entry name" value="BETA-FRUCTOSIDASE"/>
    <property type="match status" value="1"/>
</dbReference>
<evidence type="ECO:0000259" key="10">
    <source>
        <dbReference type="Pfam" id="PF00251"/>
    </source>
</evidence>
<evidence type="ECO:0000256" key="4">
    <source>
        <dbReference type="ARBA" id="ARBA00019623"/>
    </source>
</evidence>
<evidence type="ECO:0000256" key="7">
    <source>
        <dbReference type="ARBA" id="ARBA00033367"/>
    </source>
</evidence>
<comment type="caution">
    <text evidence="12">The sequence shown here is derived from an EMBL/GenBank/DDBJ whole genome shotgun (WGS) entry which is preliminary data.</text>
</comment>
<dbReference type="Proteomes" id="UP000094764">
    <property type="component" value="Unassembled WGS sequence"/>
</dbReference>
<organism evidence="12 13">
    <name type="scientific">Enterococcus quebecensis</name>
    <dbReference type="NCBI Taxonomy" id="903983"/>
    <lineage>
        <taxon>Bacteria</taxon>
        <taxon>Bacillati</taxon>
        <taxon>Bacillota</taxon>
        <taxon>Bacilli</taxon>
        <taxon>Lactobacillales</taxon>
        <taxon>Enterococcaceae</taxon>
        <taxon>Enterococcus</taxon>
    </lineage>
</organism>
<dbReference type="SUPFAM" id="SSF49899">
    <property type="entry name" value="Concanavalin A-like lectins/glucanases"/>
    <property type="match status" value="1"/>
</dbReference>
<dbReference type="STRING" id="903983.BCR23_10100"/>
<comment type="pathway">
    <text evidence="1 9">Glycan biosynthesis; sucrose metabolism.</text>
</comment>
<dbReference type="SMART" id="SM00640">
    <property type="entry name" value="Glyco_32"/>
    <property type="match status" value="1"/>
</dbReference>
<dbReference type="GO" id="GO:0004564">
    <property type="term" value="F:beta-fructofuranosidase activity"/>
    <property type="evidence" value="ECO:0007669"/>
    <property type="project" value="UniProtKB-EC"/>
</dbReference>
<dbReference type="InterPro" id="IPR006232">
    <property type="entry name" value="Suc6P_hydrolase"/>
</dbReference>
<keyword evidence="9" id="KW-0963">Cytoplasm</keyword>
<keyword evidence="6 8" id="KW-0326">Glycosidase</keyword>
<dbReference type="RefSeq" id="WP_069635668.1">
    <property type="nucleotide sequence ID" value="NZ_JXKZ01000005.1"/>
</dbReference>
<keyword evidence="5 8" id="KW-0378">Hydrolase</keyword>
<evidence type="ECO:0000256" key="8">
    <source>
        <dbReference type="RuleBase" id="RU362110"/>
    </source>
</evidence>
<dbReference type="EMBL" id="MIKB01000016">
    <property type="protein sequence ID" value="OEG15179.1"/>
    <property type="molecule type" value="Genomic_DNA"/>
</dbReference>
<dbReference type="SUPFAM" id="SSF75005">
    <property type="entry name" value="Arabinanase/levansucrase/invertase"/>
    <property type="match status" value="1"/>
</dbReference>
<evidence type="ECO:0000313" key="12">
    <source>
        <dbReference type="EMBL" id="OEG15179.1"/>
    </source>
</evidence>
<evidence type="ECO:0000256" key="3">
    <source>
        <dbReference type="ARBA" id="ARBA00012758"/>
    </source>
</evidence>
<dbReference type="CDD" id="cd18623">
    <property type="entry name" value="GH32_ScrB-like"/>
    <property type="match status" value="1"/>
</dbReference>
<evidence type="ECO:0000313" key="13">
    <source>
        <dbReference type="Proteomes" id="UP000094764"/>
    </source>
</evidence>
<comment type="subcellular location">
    <subcellularLocation>
        <location evidence="9">Cytoplasm</location>
    </subcellularLocation>
</comment>